<feature type="compositionally biased region" description="Basic and acidic residues" evidence="6">
    <location>
        <begin position="486"/>
        <end position="502"/>
    </location>
</feature>
<dbReference type="InterPro" id="IPR036410">
    <property type="entry name" value="HSP_DnaJ_Cys-rich_dom_sf"/>
</dbReference>
<dbReference type="PRINTS" id="PR00625">
    <property type="entry name" value="JDOMAIN"/>
</dbReference>
<feature type="zinc finger region" description="CR-type" evidence="5">
    <location>
        <begin position="246"/>
        <end position="328"/>
    </location>
</feature>
<evidence type="ECO:0000256" key="2">
    <source>
        <dbReference type="ARBA" id="ARBA00022737"/>
    </source>
</evidence>
<dbReference type="EMBL" id="GDJX01001131">
    <property type="protein sequence ID" value="JAT66805.1"/>
    <property type="molecule type" value="Transcribed_RNA"/>
</dbReference>
<protein>
    <submittedName>
        <fullName evidence="9">Chaperone protein DnaJ</fullName>
    </submittedName>
</protein>
<keyword evidence="1 5" id="KW-0479">Metal-binding</keyword>
<dbReference type="PROSITE" id="PS00636">
    <property type="entry name" value="DNAJ_1"/>
    <property type="match status" value="1"/>
</dbReference>
<accession>A0A1D1ZJ70</accession>
<dbReference type="PROSITE" id="PS51188">
    <property type="entry name" value="ZF_CR"/>
    <property type="match status" value="1"/>
</dbReference>
<feature type="non-terminal residue" evidence="9">
    <location>
        <position position="1"/>
    </location>
</feature>
<dbReference type="SUPFAM" id="SSF57938">
    <property type="entry name" value="DnaJ/Hsp40 cysteine-rich domain"/>
    <property type="match status" value="1"/>
</dbReference>
<dbReference type="FunFam" id="2.60.260.20:FF:000025">
    <property type="entry name" value="Molecular chaperone Hsp40/DnaJ family protein"/>
    <property type="match status" value="1"/>
</dbReference>
<dbReference type="FunFam" id="2.60.260.20:FF:000009">
    <property type="entry name" value="Putative Mitochondrial DnaJ chaperone"/>
    <property type="match status" value="1"/>
</dbReference>
<dbReference type="InterPro" id="IPR036869">
    <property type="entry name" value="J_dom_sf"/>
</dbReference>
<reference evidence="9" key="1">
    <citation type="submission" date="2015-07" db="EMBL/GenBank/DDBJ databases">
        <title>Transcriptome Assembly of Anthurium amnicola.</title>
        <authorList>
            <person name="Suzuki J."/>
        </authorList>
    </citation>
    <scope>NUCLEOTIDE SEQUENCE</scope>
</reference>
<keyword evidence="4 5" id="KW-0862">Zinc</keyword>
<dbReference type="GO" id="GO:0005783">
    <property type="term" value="C:endoplasmic reticulum"/>
    <property type="evidence" value="ECO:0007669"/>
    <property type="project" value="UniProtKB-ARBA"/>
</dbReference>
<dbReference type="GO" id="GO:0051082">
    <property type="term" value="F:unfolded protein binding"/>
    <property type="evidence" value="ECO:0007669"/>
    <property type="project" value="InterPro"/>
</dbReference>
<dbReference type="InterPro" id="IPR002939">
    <property type="entry name" value="DnaJ_C"/>
</dbReference>
<organism evidence="9">
    <name type="scientific">Anthurium amnicola</name>
    <dbReference type="NCBI Taxonomy" id="1678845"/>
    <lineage>
        <taxon>Eukaryota</taxon>
        <taxon>Viridiplantae</taxon>
        <taxon>Streptophyta</taxon>
        <taxon>Embryophyta</taxon>
        <taxon>Tracheophyta</taxon>
        <taxon>Spermatophyta</taxon>
        <taxon>Magnoliopsida</taxon>
        <taxon>Liliopsida</taxon>
        <taxon>Araceae</taxon>
        <taxon>Pothoideae</taxon>
        <taxon>Potheae</taxon>
        <taxon>Anthurium</taxon>
    </lineage>
</organism>
<dbReference type="PANTHER" id="PTHR43096:SF22">
    <property type="entry name" value="MOLECULAR CHAPERONE HSP40_DNAJ FAMILY PROTEIN"/>
    <property type="match status" value="1"/>
</dbReference>
<evidence type="ECO:0000259" key="7">
    <source>
        <dbReference type="PROSITE" id="PS50076"/>
    </source>
</evidence>
<keyword evidence="3 5" id="KW-0863">Zinc-finger</keyword>
<dbReference type="Pfam" id="PF00226">
    <property type="entry name" value="DnaJ"/>
    <property type="match status" value="1"/>
</dbReference>
<dbReference type="NCBIfam" id="NF008035">
    <property type="entry name" value="PRK10767.1"/>
    <property type="match status" value="1"/>
</dbReference>
<proteinExistence type="inferred from homology"/>
<dbReference type="SUPFAM" id="SSF46565">
    <property type="entry name" value="Chaperone J-domain"/>
    <property type="match status" value="1"/>
</dbReference>
<dbReference type="InterPro" id="IPR008971">
    <property type="entry name" value="HSP40/DnaJ_pept-bd"/>
</dbReference>
<dbReference type="Gene3D" id="2.10.230.10">
    <property type="entry name" value="Heat shock protein DnaJ, cysteine-rich domain"/>
    <property type="match status" value="1"/>
</dbReference>
<dbReference type="InterPro" id="IPR018253">
    <property type="entry name" value="DnaJ_domain_CS"/>
</dbReference>
<feature type="domain" description="CR-type" evidence="8">
    <location>
        <begin position="246"/>
        <end position="328"/>
    </location>
</feature>
<dbReference type="Pfam" id="PF00684">
    <property type="entry name" value="DnaJ_CXXCXGXG"/>
    <property type="match status" value="1"/>
</dbReference>
<dbReference type="CDD" id="cd06257">
    <property type="entry name" value="DnaJ"/>
    <property type="match status" value="1"/>
</dbReference>
<dbReference type="CDD" id="cd10747">
    <property type="entry name" value="DnaJ_C"/>
    <property type="match status" value="1"/>
</dbReference>
<dbReference type="GO" id="GO:0031072">
    <property type="term" value="F:heat shock protein binding"/>
    <property type="evidence" value="ECO:0007669"/>
    <property type="project" value="InterPro"/>
</dbReference>
<dbReference type="Gene3D" id="2.60.260.20">
    <property type="entry name" value="Urease metallochaperone UreE, N-terminal domain"/>
    <property type="match status" value="2"/>
</dbReference>
<name>A0A1D1ZJ70_9ARAE</name>
<dbReference type="SMART" id="SM00271">
    <property type="entry name" value="DnaJ"/>
    <property type="match status" value="1"/>
</dbReference>
<keyword evidence="2" id="KW-0677">Repeat</keyword>
<evidence type="ECO:0000256" key="6">
    <source>
        <dbReference type="SAM" id="MobiDB-lite"/>
    </source>
</evidence>
<evidence type="ECO:0000256" key="5">
    <source>
        <dbReference type="PROSITE-ProRule" id="PRU00546"/>
    </source>
</evidence>
<dbReference type="PROSITE" id="PS50076">
    <property type="entry name" value="DNAJ_2"/>
    <property type="match status" value="1"/>
</dbReference>
<dbReference type="GO" id="GO:0008270">
    <property type="term" value="F:zinc ion binding"/>
    <property type="evidence" value="ECO:0007669"/>
    <property type="project" value="UniProtKB-KW"/>
</dbReference>
<dbReference type="SUPFAM" id="SSF49493">
    <property type="entry name" value="HSP40/DnaJ peptide-binding domain"/>
    <property type="match status" value="2"/>
</dbReference>
<dbReference type="InterPro" id="IPR001305">
    <property type="entry name" value="HSP_DnaJ_Cys-rich_dom"/>
</dbReference>
<dbReference type="NCBIfam" id="TIGR02349">
    <property type="entry name" value="DnaJ_bact"/>
    <property type="match status" value="1"/>
</dbReference>
<evidence type="ECO:0000256" key="3">
    <source>
        <dbReference type="ARBA" id="ARBA00022771"/>
    </source>
</evidence>
<gene>
    <name evidence="9" type="primary">dnaJ_63</name>
    <name evidence="9" type="ORF">g.104765</name>
</gene>
<evidence type="ECO:0000256" key="4">
    <source>
        <dbReference type="ARBA" id="ARBA00022833"/>
    </source>
</evidence>
<dbReference type="InterPro" id="IPR012724">
    <property type="entry name" value="DnaJ"/>
</dbReference>
<dbReference type="CDD" id="cd10719">
    <property type="entry name" value="DnaJ_zf"/>
    <property type="match status" value="1"/>
</dbReference>
<dbReference type="AlphaFoldDB" id="A0A1D1ZJ70"/>
<dbReference type="HAMAP" id="MF_01152">
    <property type="entry name" value="DnaJ"/>
    <property type="match status" value="1"/>
</dbReference>
<feature type="domain" description="J" evidence="7">
    <location>
        <begin position="112"/>
        <end position="176"/>
    </location>
</feature>
<dbReference type="InterPro" id="IPR001623">
    <property type="entry name" value="DnaJ_domain"/>
</dbReference>
<dbReference type="PANTHER" id="PTHR43096">
    <property type="entry name" value="DNAJ HOMOLOG 1, MITOCHONDRIAL-RELATED"/>
    <property type="match status" value="1"/>
</dbReference>
<evidence type="ECO:0000256" key="1">
    <source>
        <dbReference type="ARBA" id="ARBA00022723"/>
    </source>
</evidence>
<dbReference type="FunFam" id="1.10.287.110:FF:000037">
    <property type="entry name" value="Chaperone protein dnaJ A6 chloroplastic"/>
    <property type="match status" value="1"/>
</dbReference>
<evidence type="ECO:0000313" key="9">
    <source>
        <dbReference type="EMBL" id="JAT66805.1"/>
    </source>
</evidence>
<dbReference type="FunFam" id="2.10.230.10:FF:000006">
    <property type="entry name" value="Chaperone protein dnaJ A6 chloroplastic"/>
    <property type="match status" value="1"/>
</dbReference>
<dbReference type="Pfam" id="PF01556">
    <property type="entry name" value="DnaJ_C"/>
    <property type="match status" value="1"/>
</dbReference>
<dbReference type="Gene3D" id="1.10.287.110">
    <property type="entry name" value="DnaJ domain"/>
    <property type="match status" value="1"/>
</dbReference>
<dbReference type="GO" id="GO:0042026">
    <property type="term" value="P:protein refolding"/>
    <property type="evidence" value="ECO:0007669"/>
    <property type="project" value="TreeGrafter"/>
</dbReference>
<feature type="region of interest" description="Disordered" evidence="6">
    <location>
        <begin position="468"/>
        <end position="502"/>
    </location>
</feature>
<evidence type="ECO:0000259" key="8">
    <source>
        <dbReference type="PROSITE" id="PS51188"/>
    </source>
</evidence>
<dbReference type="GO" id="GO:0009408">
    <property type="term" value="P:response to heat"/>
    <property type="evidence" value="ECO:0007669"/>
    <property type="project" value="InterPro"/>
</dbReference>
<dbReference type="GO" id="GO:0009535">
    <property type="term" value="C:chloroplast thylakoid membrane"/>
    <property type="evidence" value="ECO:0007669"/>
    <property type="project" value="TreeGrafter"/>
</dbReference>
<dbReference type="GO" id="GO:0005524">
    <property type="term" value="F:ATP binding"/>
    <property type="evidence" value="ECO:0007669"/>
    <property type="project" value="InterPro"/>
</dbReference>
<sequence length="530" mass="57892">DTNTTARCSEVWTSSSRPSLLPAGWLLLPSMALSISSSHIPFAAPSSSSHRRPILAFVTRWPGPDAPPLSLSFFSPSPRLEHRYWNKKRRRRGSSPGGRPPPAFVVAASTADYYSVLGVPKSASNKEIKSAYRRLARQYHPDVNKQPGATEKFKEISNAYEVLSDDQKRAVYDQYGEAGLKSSVGGAAGAYTTNPFDLFEAFFGQSMGGFSGMDQSTFRTRRRSPITKGEDIRYDLTLEFSEAIFGAEKEIELSHLEVCEVCSGTGSKIGSKMRVCSTCGGRGQVMRTEQTPFGLFSQVSICPTCGGEGEIVSDYCRKCAGQGRVRAKKDIRVKIPPGISKGSTLRVRGEGDAGPRGGPPGDLYVCLDIREIPEIQRDGTNLLSTVSITYIDAILGTAVKVKTVDGNTELQIPPGTQPGDVLILAKRGVPKLNKPSIRGDHLFTVKVTIPNRISGRERELLEDLASLHDTTSSHARTRPRPIQNIERPKTVESKTEDTEQSTEKVDVWQKLKNFAGSVANGAVKWLKDNL</sequence>